<organism evidence="1">
    <name type="scientific">Solanum chacoense</name>
    <name type="common">Chaco potato</name>
    <dbReference type="NCBI Taxonomy" id="4108"/>
    <lineage>
        <taxon>Eukaryota</taxon>
        <taxon>Viridiplantae</taxon>
        <taxon>Streptophyta</taxon>
        <taxon>Embryophyta</taxon>
        <taxon>Tracheophyta</taxon>
        <taxon>Spermatophyta</taxon>
        <taxon>Magnoliopsida</taxon>
        <taxon>eudicotyledons</taxon>
        <taxon>Gunneridae</taxon>
        <taxon>Pentapetalae</taxon>
        <taxon>asterids</taxon>
        <taxon>lamiids</taxon>
        <taxon>Solanales</taxon>
        <taxon>Solanaceae</taxon>
        <taxon>Solanoideae</taxon>
        <taxon>Solaneae</taxon>
        <taxon>Solanum</taxon>
    </lineage>
</organism>
<reference evidence="1" key="1">
    <citation type="submission" date="2015-12" db="EMBL/GenBank/DDBJ databases">
        <title>Gene expression during late stages of embryo sac development: a critical building block for successful pollen-pistil interactions.</title>
        <authorList>
            <person name="Liu Y."/>
            <person name="Joly V."/>
            <person name="Sabar M."/>
            <person name="Matton D.P."/>
        </authorList>
    </citation>
    <scope>NUCLEOTIDE SEQUENCE</scope>
</reference>
<dbReference type="AlphaFoldDB" id="A0A0V0IML6"/>
<evidence type="ECO:0000313" key="1">
    <source>
        <dbReference type="EMBL" id="JAP33838.1"/>
    </source>
</evidence>
<protein>
    <submittedName>
        <fullName evidence="1">Putative ovule protein</fullName>
    </submittedName>
</protein>
<sequence>QKSAVAAPLSLPLRRNQRRHRRFLFVALFVSLSAPPAPPLSSHVAPVTRSSIAGECFLSTVASPLRLLFSPIFSSLFQVSSRGEQHQQAAAEQTAKAAATARNNFDRRAPLLLSSPTAAAV</sequence>
<accession>A0A0V0IML6</accession>
<proteinExistence type="predicted"/>
<feature type="non-terminal residue" evidence="1">
    <location>
        <position position="1"/>
    </location>
</feature>
<dbReference type="EMBL" id="GEDG01004593">
    <property type="protein sequence ID" value="JAP33838.1"/>
    <property type="molecule type" value="Transcribed_RNA"/>
</dbReference>
<name>A0A0V0IML6_SOLCH</name>